<evidence type="ECO:0000256" key="1">
    <source>
        <dbReference type="ARBA" id="ARBA00004651"/>
    </source>
</evidence>
<accession>A0A0A2UR30</accession>
<feature type="transmembrane region" description="Helical" evidence="7">
    <location>
        <begin position="253"/>
        <end position="275"/>
    </location>
</feature>
<dbReference type="InterPro" id="IPR011657">
    <property type="entry name" value="CNT_C_dom"/>
</dbReference>
<evidence type="ECO:0000313" key="11">
    <source>
        <dbReference type="EMBL" id="KGP90359.1"/>
    </source>
</evidence>
<dbReference type="OrthoDB" id="9766455at2"/>
<dbReference type="InterPro" id="IPR011642">
    <property type="entry name" value="Gate_dom"/>
</dbReference>
<dbReference type="PANTHER" id="PTHR10590:SF23">
    <property type="entry name" value="NUPC_NUPG FAMILY NUCLEOSIDE CNT TRANSPORTER"/>
    <property type="match status" value="1"/>
</dbReference>
<name>A0A0A2UR30_9BACI</name>
<keyword evidence="12" id="KW-1185">Reference proteome</keyword>
<comment type="caution">
    <text evidence="11">The sequence shown here is derived from an EMBL/GenBank/DDBJ whole genome shotgun (WGS) entry which is preliminary data.</text>
</comment>
<comment type="similarity">
    <text evidence="2">Belongs to the concentrative nucleoside transporter (CNT) (TC 2.A.41) family.</text>
</comment>
<comment type="subcellular location">
    <subcellularLocation>
        <location evidence="1">Cell membrane</location>
        <topology evidence="1">Multi-pass membrane protein</topology>
    </subcellularLocation>
</comment>
<dbReference type="GO" id="GO:0015293">
    <property type="term" value="F:symporter activity"/>
    <property type="evidence" value="ECO:0007669"/>
    <property type="project" value="TreeGrafter"/>
</dbReference>
<dbReference type="Proteomes" id="UP000030153">
    <property type="component" value="Unassembled WGS sequence"/>
</dbReference>
<feature type="transmembrane region" description="Helical" evidence="7">
    <location>
        <begin position="94"/>
        <end position="115"/>
    </location>
</feature>
<keyword evidence="5 7" id="KW-1133">Transmembrane helix</keyword>
<evidence type="ECO:0000313" key="12">
    <source>
        <dbReference type="Proteomes" id="UP000030153"/>
    </source>
</evidence>
<proteinExistence type="inferred from homology"/>
<dbReference type="PANTHER" id="PTHR10590">
    <property type="entry name" value="SODIUM/NUCLEOSIDE COTRANSPORTER"/>
    <property type="match status" value="1"/>
</dbReference>
<dbReference type="GO" id="GO:0005337">
    <property type="term" value="F:nucleoside transmembrane transporter activity"/>
    <property type="evidence" value="ECO:0007669"/>
    <property type="project" value="InterPro"/>
</dbReference>
<dbReference type="InterPro" id="IPR008276">
    <property type="entry name" value="C_nuclsd_transpt"/>
</dbReference>
<feature type="transmembrane region" description="Helical" evidence="7">
    <location>
        <begin position="385"/>
        <end position="403"/>
    </location>
</feature>
<sequence length="404" mass="42811">MNILLGLLAIVVVLGIGFLMSNNRSNINYKGIGIMLVLQLFTTWFVFNTKIGKIIITGISAAFDQLIQSGRAGVSFILPNVANVGEDGNPMNVFFLDVLMIIIFFAVLLSVLTYLKILPTIIKYMGAAISKVTGLPKVESFNAVNSMFFGQSEALLAIKSQFHHLENNRLYIVSASAMGSVSASIVGAYLEMLPEQFVLVAIPLNMFSALILASIIAPVKVSKEEDHVDIKEVSNANSFFEAMGNGALDGGKIALIVAAMLVAFTASLDFANFLISSVFSGVTLEQILGYVLAPLAFLMGIPSGDLIQAGSLMGTKIITNEFVAMLQLTDIMANQPNELSDKTIGIVSVFLTSFANFASIGIIAGTVQGIDSKKGAAVSKFGLKLLIGATLGSVLSATIAGLFL</sequence>
<evidence type="ECO:0000256" key="7">
    <source>
        <dbReference type="SAM" id="Phobius"/>
    </source>
</evidence>
<evidence type="ECO:0000256" key="6">
    <source>
        <dbReference type="ARBA" id="ARBA00023136"/>
    </source>
</evidence>
<feature type="domain" description="Concentrative nucleoside transporter N-terminal" evidence="8">
    <location>
        <begin position="8"/>
        <end position="79"/>
    </location>
</feature>
<dbReference type="InterPro" id="IPR002668">
    <property type="entry name" value="CNT_N_dom"/>
</dbReference>
<feature type="transmembrane region" description="Helical" evidence="7">
    <location>
        <begin position="170"/>
        <end position="190"/>
    </location>
</feature>
<dbReference type="Pfam" id="PF07662">
    <property type="entry name" value="Nucleos_tra2_C"/>
    <property type="match status" value="1"/>
</dbReference>
<evidence type="ECO:0000256" key="3">
    <source>
        <dbReference type="ARBA" id="ARBA00022475"/>
    </source>
</evidence>
<gene>
    <name evidence="11" type="ORF">N780_05475</name>
</gene>
<feature type="transmembrane region" description="Helical" evidence="7">
    <location>
        <begin position="29"/>
        <end position="47"/>
    </location>
</feature>
<feature type="transmembrane region" description="Helical" evidence="7">
    <location>
        <begin position="344"/>
        <end position="365"/>
    </location>
</feature>
<feature type="transmembrane region" description="Helical" evidence="7">
    <location>
        <begin position="196"/>
        <end position="217"/>
    </location>
</feature>
<dbReference type="STRING" id="1385513.N780_05475"/>
<evidence type="ECO:0000259" key="10">
    <source>
        <dbReference type="Pfam" id="PF07670"/>
    </source>
</evidence>
<keyword evidence="3" id="KW-1003">Cell membrane</keyword>
<dbReference type="Pfam" id="PF01773">
    <property type="entry name" value="Nucleos_tra2_N"/>
    <property type="match status" value="1"/>
</dbReference>
<evidence type="ECO:0000256" key="2">
    <source>
        <dbReference type="ARBA" id="ARBA00009033"/>
    </source>
</evidence>
<dbReference type="Pfam" id="PF07670">
    <property type="entry name" value="Gate"/>
    <property type="match status" value="1"/>
</dbReference>
<dbReference type="RefSeq" id="WP_036786053.1">
    <property type="nucleotide sequence ID" value="NZ_AVBG01000013.1"/>
</dbReference>
<evidence type="ECO:0000259" key="9">
    <source>
        <dbReference type="Pfam" id="PF07662"/>
    </source>
</evidence>
<feature type="transmembrane region" description="Helical" evidence="7">
    <location>
        <begin position="287"/>
        <end position="307"/>
    </location>
</feature>
<dbReference type="GO" id="GO:0005886">
    <property type="term" value="C:plasma membrane"/>
    <property type="evidence" value="ECO:0007669"/>
    <property type="project" value="UniProtKB-SubCell"/>
</dbReference>
<organism evidence="11 12">
    <name type="scientific">Pontibacillus chungwhensis BH030062</name>
    <dbReference type="NCBI Taxonomy" id="1385513"/>
    <lineage>
        <taxon>Bacteria</taxon>
        <taxon>Bacillati</taxon>
        <taxon>Bacillota</taxon>
        <taxon>Bacilli</taxon>
        <taxon>Bacillales</taxon>
        <taxon>Bacillaceae</taxon>
        <taxon>Pontibacillus</taxon>
    </lineage>
</organism>
<dbReference type="AlphaFoldDB" id="A0A0A2UR30"/>
<protein>
    <submittedName>
        <fullName evidence="11">Pyrimidine nucleoside transporter NupC</fullName>
    </submittedName>
</protein>
<evidence type="ECO:0000259" key="8">
    <source>
        <dbReference type="Pfam" id="PF01773"/>
    </source>
</evidence>
<keyword evidence="6 7" id="KW-0472">Membrane</keyword>
<dbReference type="EMBL" id="AVBG01000013">
    <property type="protein sequence ID" value="KGP90359.1"/>
    <property type="molecule type" value="Genomic_DNA"/>
</dbReference>
<evidence type="ECO:0000256" key="5">
    <source>
        <dbReference type="ARBA" id="ARBA00022989"/>
    </source>
</evidence>
<feature type="domain" description="Concentrative nucleoside transporter C-terminal" evidence="9">
    <location>
        <begin position="198"/>
        <end position="401"/>
    </location>
</feature>
<reference evidence="11 12" key="1">
    <citation type="submission" date="2013-08" db="EMBL/GenBank/DDBJ databases">
        <title>Genome of Pontibacillus chungwhensis.</title>
        <authorList>
            <person name="Wang Q."/>
            <person name="Wang G."/>
        </authorList>
    </citation>
    <scope>NUCLEOTIDE SEQUENCE [LARGE SCALE GENOMIC DNA]</scope>
    <source>
        <strain evidence="11 12">BH030062</strain>
    </source>
</reference>
<evidence type="ECO:0000256" key="4">
    <source>
        <dbReference type="ARBA" id="ARBA00022692"/>
    </source>
</evidence>
<dbReference type="eggNOG" id="COG1972">
    <property type="taxonomic scope" value="Bacteria"/>
</dbReference>
<keyword evidence="4 7" id="KW-0812">Transmembrane</keyword>
<feature type="domain" description="Nucleoside transporter/FeoB GTPase Gate" evidence="10">
    <location>
        <begin position="96"/>
        <end position="193"/>
    </location>
</feature>